<gene>
    <name evidence="2" type="ORF">EDC18_101345</name>
</gene>
<evidence type="ECO:0000313" key="2">
    <source>
        <dbReference type="EMBL" id="TCT17049.1"/>
    </source>
</evidence>
<organism evidence="2 3">
    <name type="scientific">Natranaerovirga pectinivora</name>
    <dbReference type="NCBI Taxonomy" id="682400"/>
    <lineage>
        <taxon>Bacteria</taxon>
        <taxon>Bacillati</taxon>
        <taxon>Bacillota</taxon>
        <taxon>Clostridia</taxon>
        <taxon>Lachnospirales</taxon>
        <taxon>Natranaerovirgaceae</taxon>
        <taxon>Natranaerovirga</taxon>
    </lineage>
</organism>
<keyword evidence="1" id="KW-0472">Membrane</keyword>
<protein>
    <submittedName>
        <fullName evidence="2">Uncharacterized protein</fullName>
    </submittedName>
</protein>
<keyword evidence="3" id="KW-1185">Reference proteome</keyword>
<evidence type="ECO:0000313" key="3">
    <source>
        <dbReference type="Proteomes" id="UP000294902"/>
    </source>
</evidence>
<keyword evidence="1" id="KW-1133">Transmembrane helix</keyword>
<dbReference type="Proteomes" id="UP000294902">
    <property type="component" value="Unassembled WGS sequence"/>
</dbReference>
<sequence>MVWEFLFASTAAVLGVIAGSNFKKRKIAKNK</sequence>
<name>A0A4V2V0N6_9FIRM</name>
<proteinExistence type="predicted"/>
<comment type="caution">
    <text evidence="2">The sequence shown here is derived from an EMBL/GenBank/DDBJ whole genome shotgun (WGS) entry which is preliminary data.</text>
</comment>
<evidence type="ECO:0000256" key="1">
    <source>
        <dbReference type="SAM" id="Phobius"/>
    </source>
</evidence>
<feature type="transmembrane region" description="Helical" evidence="1">
    <location>
        <begin position="6"/>
        <end position="22"/>
    </location>
</feature>
<keyword evidence="1" id="KW-0812">Transmembrane</keyword>
<dbReference type="AlphaFoldDB" id="A0A4V2V0N6"/>
<reference evidence="2 3" key="1">
    <citation type="submission" date="2019-03" db="EMBL/GenBank/DDBJ databases">
        <title>Genomic Encyclopedia of Type Strains, Phase IV (KMG-IV): sequencing the most valuable type-strain genomes for metagenomic binning, comparative biology and taxonomic classification.</title>
        <authorList>
            <person name="Goeker M."/>
        </authorList>
    </citation>
    <scope>NUCLEOTIDE SEQUENCE [LARGE SCALE GENOMIC DNA]</scope>
    <source>
        <strain evidence="2 3">DSM 24629</strain>
    </source>
</reference>
<dbReference type="EMBL" id="SMAL01000001">
    <property type="protein sequence ID" value="TCT17049.1"/>
    <property type="molecule type" value="Genomic_DNA"/>
</dbReference>
<accession>A0A4V2V0N6</accession>